<evidence type="ECO:0000256" key="3">
    <source>
        <dbReference type="ARBA" id="ARBA00020170"/>
    </source>
</evidence>
<name>A0A1N7NQG4_9FLAO</name>
<dbReference type="EMBL" id="FTOI01000016">
    <property type="protein sequence ID" value="SIT00479.1"/>
    <property type="molecule type" value="Genomic_DNA"/>
</dbReference>
<comment type="subcellular location">
    <subcellularLocation>
        <location evidence="1 9 10">Cytoplasm</location>
    </subcellularLocation>
</comment>
<proteinExistence type="inferred from homology"/>
<evidence type="ECO:0000256" key="8">
    <source>
        <dbReference type="ARBA" id="ARBA00023125"/>
    </source>
</evidence>
<gene>
    <name evidence="9" type="primary">recF</name>
    <name evidence="12" type="ORF">SAMN05421789_11636</name>
</gene>
<dbReference type="AlphaFoldDB" id="A0A1N7NQG4"/>
<keyword evidence="8 9" id="KW-0238">DNA-binding</keyword>
<dbReference type="HAMAP" id="MF_00365">
    <property type="entry name" value="RecF"/>
    <property type="match status" value="1"/>
</dbReference>
<keyword evidence="7 9" id="KW-0067">ATP-binding</keyword>
<evidence type="ECO:0000256" key="1">
    <source>
        <dbReference type="ARBA" id="ARBA00004496"/>
    </source>
</evidence>
<dbReference type="PANTHER" id="PTHR32182:SF0">
    <property type="entry name" value="DNA REPLICATION AND REPAIR PROTEIN RECF"/>
    <property type="match status" value="1"/>
</dbReference>
<dbReference type="GO" id="GO:0006260">
    <property type="term" value="P:DNA replication"/>
    <property type="evidence" value="ECO:0007669"/>
    <property type="project" value="UniProtKB-UniRule"/>
</dbReference>
<evidence type="ECO:0000313" key="13">
    <source>
        <dbReference type="Proteomes" id="UP000185839"/>
    </source>
</evidence>
<evidence type="ECO:0000256" key="7">
    <source>
        <dbReference type="ARBA" id="ARBA00022840"/>
    </source>
</evidence>
<dbReference type="Pfam" id="PF02463">
    <property type="entry name" value="SMC_N"/>
    <property type="match status" value="1"/>
</dbReference>
<dbReference type="STRING" id="713588.SAMN05421789_11636"/>
<dbReference type="GO" id="GO:0000731">
    <property type="term" value="P:DNA synthesis involved in DNA repair"/>
    <property type="evidence" value="ECO:0007669"/>
    <property type="project" value="TreeGrafter"/>
</dbReference>
<dbReference type="PANTHER" id="PTHR32182">
    <property type="entry name" value="DNA REPLICATION AND REPAIR PROTEIN RECF"/>
    <property type="match status" value="1"/>
</dbReference>
<dbReference type="OrthoDB" id="9803889at2"/>
<evidence type="ECO:0000256" key="6">
    <source>
        <dbReference type="ARBA" id="ARBA00022741"/>
    </source>
</evidence>
<dbReference type="PROSITE" id="PS00618">
    <property type="entry name" value="RECF_2"/>
    <property type="match status" value="1"/>
</dbReference>
<evidence type="ECO:0000256" key="4">
    <source>
        <dbReference type="ARBA" id="ARBA00022490"/>
    </source>
</evidence>
<dbReference type="PROSITE" id="PS00617">
    <property type="entry name" value="RECF_1"/>
    <property type="match status" value="1"/>
</dbReference>
<dbReference type="SUPFAM" id="SSF52540">
    <property type="entry name" value="P-loop containing nucleoside triphosphate hydrolases"/>
    <property type="match status" value="1"/>
</dbReference>
<dbReference type="InterPro" id="IPR042174">
    <property type="entry name" value="RecF_2"/>
</dbReference>
<dbReference type="InterPro" id="IPR027417">
    <property type="entry name" value="P-loop_NTPase"/>
</dbReference>
<dbReference type="GO" id="GO:0009432">
    <property type="term" value="P:SOS response"/>
    <property type="evidence" value="ECO:0007669"/>
    <property type="project" value="UniProtKB-UniRule"/>
</dbReference>
<comment type="function">
    <text evidence="9 10">The RecF protein is involved in DNA metabolism; it is required for DNA replication and normal SOS inducibility. RecF binds preferentially to single-stranded, linear DNA. It also seems to bind ATP.</text>
</comment>
<evidence type="ECO:0000313" key="12">
    <source>
        <dbReference type="EMBL" id="SIT00479.1"/>
    </source>
</evidence>
<evidence type="ECO:0000256" key="2">
    <source>
        <dbReference type="ARBA" id="ARBA00008016"/>
    </source>
</evidence>
<keyword evidence="9 10" id="KW-0227">DNA damage</keyword>
<comment type="similarity">
    <text evidence="2 9 10">Belongs to the RecF family.</text>
</comment>
<sequence length="368" mass="42494">MIIKKLTLINFKNHSERSFDFSPQINGFVGNNGVGKTNILDALHYLSVAKSFLGNTDLNNIRTDEDFFVIEGTIDDGEKQNIIKVQQPKEAKKIIKKNDKSYDRIADHIGFLPSVMISPYDSNLISDSGESRRRFLDAMISQTDSEYLFNLIQYQKTVQQRNALLKSFAKNRYFDADNLEIYNQPLVKFGTKIFQKRQQFIQSILPLIQSYYETISNAKEKVTVHYESHLQEGFDESEPDQKLRSLLAENLEKDRILTYTSKGIHKDDLIFEMNGNSLKKIGSQGQQKSFLIALKLSQMNRIKELTGKTPILLLDDIFDKLDDSRVSQLIELVNQEHFGQIFITDTNKERTENVVKRINEESKIFELS</sequence>
<organism evidence="12 13">
    <name type="scientific">Kaistella chaponensis</name>
    <dbReference type="NCBI Taxonomy" id="713588"/>
    <lineage>
        <taxon>Bacteria</taxon>
        <taxon>Pseudomonadati</taxon>
        <taxon>Bacteroidota</taxon>
        <taxon>Flavobacteriia</taxon>
        <taxon>Flavobacteriales</taxon>
        <taxon>Weeksellaceae</taxon>
        <taxon>Chryseobacterium group</taxon>
        <taxon>Kaistella</taxon>
    </lineage>
</organism>
<accession>A0A1N7NQG4</accession>
<dbReference type="Gene3D" id="1.20.1050.90">
    <property type="entry name" value="RecF/RecN/SMC, N-terminal domain"/>
    <property type="match status" value="1"/>
</dbReference>
<keyword evidence="4 9" id="KW-0963">Cytoplasm</keyword>
<dbReference type="InterPro" id="IPR001238">
    <property type="entry name" value="DNA-binding_RecF"/>
</dbReference>
<keyword evidence="6 9" id="KW-0547">Nucleotide-binding</keyword>
<feature type="domain" description="RecF/RecN/SMC N-terminal" evidence="11">
    <location>
        <begin position="3"/>
        <end position="355"/>
    </location>
</feature>
<reference evidence="13" key="1">
    <citation type="submission" date="2017-01" db="EMBL/GenBank/DDBJ databases">
        <authorList>
            <person name="Varghese N."/>
            <person name="Submissions S."/>
        </authorList>
    </citation>
    <scope>NUCLEOTIDE SEQUENCE [LARGE SCALE GENOMIC DNA]</scope>
    <source>
        <strain evidence="13">DSM 23145</strain>
    </source>
</reference>
<dbReference type="GO" id="GO:0006302">
    <property type="term" value="P:double-strand break repair"/>
    <property type="evidence" value="ECO:0007669"/>
    <property type="project" value="TreeGrafter"/>
</dbReference>
<keyword evidence="9 10" id="KW-0742">SOS response</keyword>
<evidence type="ECO:0000256" key="10">
    <source>
        <dbReference type="RuleBase" id="RU000578"/>
    </source>
</evidence>
<feature type="binding site" evidence="9">
    <location>
        <begin position="30"/>
        <end position="37"/>
    </location>
    <ligand>
        <name>ATP</name>
        <dbReference type="ChEBI" id="CHEBI:30616"/>
    </ligand>
</feature>
<keyword evidence="5 9" id="KW-0235">DNA replication</keyword>
<keyword evidence="13" id="KW-1185">Reference proteome</keyword>
<dbReference type="GO" id="GO:0005737">
    <property type="term" value="C:cytoplasm"/>
    <property type="evidence" value="ECO:0007669"/>
    <property type="project" value="UniProtKB-SubCell"/>
</dbReference>
<dbReference type="Proteomes" id="UP000185839">
    <property type="component" value="Unassembled WGS sequence"/>
</dbReference>
<evidence type="ECO:0000256" key="5">
    <source>
        <dbReference type="ARBA" id="ARBA00022705"/>
    </source>
</evidence>
<dbReference type="Gene3D" id="3.40.50.300">
    <property type="entry name" value="P-loop containing nucleotide triphosphate hydrolases"/>
    <property type="match status" value="1"/>
</dbReference>
<dbReference type="InterPro" id="IPR018078">
    <property type="entry name" value="DNA-binding_RecF_CS"/>
</dbReference>
<dbReference type="GO" id="GO:0005524">
    <property type="term" value="F:ATP binding"/>
    <property type="evidence" value="ECO:0007669"/>
    <property type="project" value="UniProtKB-UniRule"/>
</dbReference>
<dbReference type="RefSeq" id="WP_076388321.1">
    <property type="nucleotide sequence ID" value="NZ_FTOI01000016.1"/>
</dbReference>
<keyword evidence="9 10" id="KW-0234">DNA repair</keyword>
<dbReference type="GO" id="GO:0003697">
    <property type="term" value="F:single-stranded DNA binding"/>
    <property type="evidence" value="ECO:0007669"/>
    <property type="project" value="UniProtKB-UniRule"/>
</dbReference>
<evidence type="ECO:0000256" key="9">
    <source>
        <dbReference type="HAMAP-Rule" id="MF_00365"/>
    </source>
</evidence>
<protein>
    <recommendedName>
        <fullName evidence="3 9">DNA replication and repair protein RecF</fullName>
    </recommendedName>
</protein>
<dbReference type="NCBIfam" id="TIGR00611">
    <property type="entry name" value="recf"/>
    <property type="match status" value="1"/>
</dbReference>
<evidence type="ECO:0000259" key="11">
    <source>
        <dbReference type="Pfam" id="PF02463"/>
    </source>
</evidence>
<dbReference type="InterPro" id="IPR003395">
    <property type="entry name" value="RecF/RecN/SMC_N"/>
</dbReference>